<accession>A0A0E9QAC7</accession>
<reference evidence="1" key="2">
    <citation type="journal article" date="2015" name="Fish Shellfish Immunol.">
        <title>Early steps in the European eel (Anguilla anguilla)-Vibrio vulnificus interaction in the gills: Role of the RtxA13 toxin.</title>
        <authorList>
            <person name="Callol A."/>
            <person name="Pajuelo D."/>
            <person name="Ebbesson L."/>
            <person name="Teles M."/>
            <person name="MacKenzie S."/>
            <person name="Amaro C."/>
        </authorList>
    </citation>
    <scope>NUCLEOTIDE SEQUENCE</scope>
</reference>
<dbReference type="EMBL" id="GBXM01094766">
    <property type="protein sequence ID" value="JAH13811.1"/>
    <property type="molecule type" value="Transcribed_RNA"/>
</dbReference>
<organism evidence="1">
    <name type="scientific">Anguilla anguilla</name>
    <name type="common">European freshwater eel</name>
    <name type="synonym">Muraena anguilla</name>
    <dbReference type="NCBI Taxonomy" id="7936"/>
    <lineage>
        <taxon>Eukaryota</taxon>
        <taxon>Metazoa</taxon>
        <taxon>Chordata</taxon>
        <taxon>Craniata</taxon>
        <taxon>Vertebrata</taxon>
        <taxon>Euteleostomi</taxon>
        <taxon>Actinopterygii</taxon>
        <taxon>Neopterygii</taxon>
        <taxon>Teleostei</taxon>
        <taxon>Anguilliformes</taxon>
        <taxon>Anguillidae</taxon>
        <taxon>Anguilla</taxon>
    </lineage>
</organism>
<reference evidence="1" key="1">
    <citation type="submission" date="2014-11" db="EMBL/GenBank/DDBJ databases">
        <authorList>
            <person name="Amaro Gonzalez C."/>
        </authorList>
    </citation>
    <scope>NUCLEOTIDE SEQUENCE</scope>
</reference>
<sequence length="52" mass="6090">MFVYLAVLTDTVSPRFTLQQQNTNTNRASTFREDADEHRCLRRERSLSLVSD</sequence>
<name>A0A0E9QAC7_ANGAN</name>
<protein>
    <submittedName>
        <fullName evidence="1">Uncharacterized protein</fullName>
    </submittedName>
</protein>
<evidence type="ECO:0000313" key="1">
    <source>
        <dbReference type="EMBL" id="JAH13811.1"/>
    </source>
</evidence>
<dbReference type="AlphaFoldDB" id="A0A0E9QAC7"/>
<proteinExistence type="predicted"/>